<organism evidence="6 9">
    <name type="scientific">Bacteroides xylanisolvens</name>
    <dbReference type="NCBI Taxonomy" id="371601"/>
    <lineage>
        <taxon>Bacteria</taxon>
        <taxon>Pseudomonadati</taxon>
        <taxon>Bacteroidota</taxon>
        <taxon>Bacteroidia</taxon>
        <taxon>Bacteroidales</taxon>
        <taxon>Bacteroidaceae</taxon>
        <taxon>Bacteroides</taxon>
    </lineage>
</organism>
<evidence type="ECO:0000313" key="8">
    <source>
        <dbReference type="Proteomes" id="UP000183040"/>
    </source>
</evidence>
<sequence length="1133" mass="126682">MVKKSIFLHLKKRLKLFCIINVFFMIPFSSFGANSISWNSEEDLFSVQYENATVKDILDYIEKHSKYIFIYSANVQKNLNNKVSISVSNKKIDAVLKELFSETGLNYKMSGRQITISIPEAPKVQQATQQKGIKVTGNVSDEKGEPLIGVTIILKNDSTVHSLTDMNGNYSITVPAKRSVLSFRYIGFVPKEEVVDNRKVVNVQMVEDVGQLDEVVVVAYGAQKKESVVGSITTIEPAKLKVSTSRSLSNNLAGTVAGVLAVQRSGEPGYDNSTFWIRGISTFQKVGGDPLVLVDGIERELNNIDPEEIESFSVLKDAAASAVYGVRGANGVILINTKRGQVGKPRVTVKAEFAATQPIKLPEYIGAADYMQLLDDVLIDTGQRPIYTDKIAKTRANYDPDLYPDVDWVDAVSKDHASNQRVTVDISGGTEILRYSFVAAVYNERGILERDKKREWDPSIKLQRYNVRSNVDLKLSPTTQLRFNIGGYLQDRNSTTQSVSEIFNRAFRSVPFQFPAQYSTGQIAGTEESNVWAMATQMGYQRTSASKIETLFSLEQDLKFITPGLKVKGVFSFDRYSTGTVKRSTKPDIYNAASGRTEEGELMLTKKENGSNTLGHESTGTYGTKSLYMEATLSYDHTFAEKHAVSGMLLFNRRHFDKGEKLPYRTQGMAGRASYTYSGKYIGEFNFGYNGSENFAKGKRYGFFPSGAIGWIVSEESFMQPLRRTISKLKLRASYGQTGNATLNGRRFAYLSTINDSWDDLKQYNWGTESGYNRNGMAEGEFAVPNLTWEVVNKANVGLELGLFNGMVDLQFDLFDERRHNIFMPRESIPITAGFIKQPWDNYGKMKNQGAEVTLNINKQFNKNLFVSLMGTLTYAHNEITEKDEPAAVVGTNRAETGYPTGQNRGYIAERLFTNDDFADVAAGTLKEGIPAQTFTAKLRPGDIKYVDVNQDGKIDAFDVSPIGGPINPEIVYGFGLNMKWKDLDFGVLFQGIGRTWNVLSGNIIPASNKGTTYNIFTNYQDRWTVDNPSQDVFYPRLDYGTNANNSQSSTWWLRNMSFLRMKNIELGYSFPKRWMQNMLISGARIFVRGSNLLTFSKFDLWDPEVTSDSGASRTGAVYPAMKSISAGFEIKF</sequence>
<dbReference type="Pfam" id="PF13715">
    <property type="entry name" value="CarbopepD_reg_2"/>
    <property type="match status" value="1"/>
</dbReference>
<name>A0A173XPE7_9BACE</name>
<dbReference type="SMART" id="SM00965">
    <property type="entry name" value="STN"/>
    <property type="match status" value="1"/>
</dbReference>
<keyword evidence="4" id="KW-1134">Transmembrane beta strand</keyword>
<evidence type="ECO:0000259" key="5">
    <source>
        <dbReference type="SMART" id="SM00965"/>
    </source>
</evidence>
<dbReference type="PROSITE" id="PS52016">
    <property type="entry name" value="TONB_DEPENDENT_REC_3"/>
    <property type="match status" value="1"/>
</dbReference>
<dbReference type="InterPro" id="IPR011662">
    <property type="entry name" value="Secretin/TonB_short_N"/>
</dbReference>
<reference evidence="7 8" key="1">
    <citation type="submission" date="2016-10" db="EMBL/GenBank/DDBJ databases">
        <authorList>
            <person name="de Groot N.N."/>
        </authorList>
    </citation>
    <scope>NUCLEOTIDE SEQUENCE [LARGE SCALE GENOMIC DNA]</scope>
    <source>
        <strain evidence="7 8">NLAE-zl-G339</strain>
    </source>
</reference>
<evidence type="ECO:0000256" key="4">
    <source>
        <dbReference type="PROSITE-ProRule" id="PRU01360"/>
    </source>
</evidence>
<dbReference type="InterPro" id="IPR008969">
    <property type="entry name" value="CarboxyPept-like_regulatory"/>
</dbReference>
<dbReference type="InterPro" id="IPR023996">
    <property type="entry name" value="TonB-dep_OMP_SusC/RagA"/>
</dbReference>
<keyword evidence="2 4" id="KW-0472">Membrane</keyword>
<dbReference type="Pfam" id="PF07660">
    <property type="entry name" value="STN"/>
    <property type="match status" value="1"/>
</dbReference>
<gene>
    <name evidence="6" type="ORF">DW042_00880</name>
    <name evidence="7" type="ORF">SAMN04487924_101244</name>
</gene>
<dbReference type="InterPro" id="IPR018247">
    <property type="entry name" value="EF_Hand_1_Ca_BS"/>
</dbReference>
<keyword evidence="1 4" id="KW-0813">Transport</keyword>
<keyword evidence="4" id="KW-0812">Transmembrane</keyword>
<dbReference type="InterPro" id="IPR012910">
    <property type="entry name" value="Plug_dom"/>
</dbReference>
<dbReference type="FunFam" id="2.170.130.10:FF:000003">
    <property type="entry name" value="SusC/RagA family TonB-linked outer membrane protein"/>
    <property type="match status" value="1"/>
</dbReference>
<dbReference type="SUPFAM" id="SSF56935">
    <property type="entry name" value="Porins"/>
    <property type="match status" value="1"/>
</dbReference>
<evidence type="ECO:0000256" key="2">
    <source>
        <dbReference type="ARBA" id="ARBA00023136"/>
    </source>
</evidence>
<evidence type="ECO:0000313" key="9">
    <source>
        <dbReference type="Proteomes" id="UP000284417"/>
    </source>
</evidence>
<dbReference type="AlphaFoldDB" id="A0A173XPE7"/>
<proteinExistence type="inferred from homology"/>
<dbReference type="Proteomes" id="UP000183040">
    <property type="component" value="Unassembled WGS sequence"/>
</dbReference>
<evidence type="ECO:0000313" key="7">
    <source>
        <dbReference type="EMBL" id="SDZ98228.1"/>
    </source>
</evidence>
<dbReference type="Pfam" id="PF07715">
    <property type="entry name" value="Plug"/>
    <property type="match status" value="1"/>
</dbReference>
<dbReference type="Proteomes" id="UP000284417">
    <property type="component" value="Unassembled WGS sequence"/>
</dbReference>
<comment type="subcellular location">
    <subcellularLocation>
        <location evidence="4">Cell outer membrane</location>
        <topology evidence="4">Multi-pass membrane protein</topology>
    </subcellularLocation>
</comment>
<protein>
    <submittedName>
        <fullName evidence="6">SusC/RagA family TonB-linked outer membrane protein</fullName>
    </submittedName>
    <submittedName>
        <fullName evidence="7">TonB-linked outer membrane protein, SusC/RagA family</fullName>
    </submittedName>
</protein>
<dbReference type="InterPro" id="IPR023997">
    <property type="entry name" value="TonB-dep_OMP_SusC/RagA_CS"/>
</dbReference>
<evidence type="ECO:0000256" key="1">
    <source>
        <dbReference type="ARBA" id="ARBA00022448"/>
    </source>
</evidence>
<dbReference type="NCBIfam" id="TIGR04056">
    <property type="entry name" value="OMP_RagA_SusC"/>
    <property type="match status" value="1"/>
</dbReference>
<dbReference type="Gene3D" id="2.60.40.1120">
    <property type="entry name" value="Carboxypeptidase-like, regulatory domain"/>
    <property type="match status" value="1"/>
</dbReference>
<accession>A0A173XPE7</accession>
<dbReference type="InterPro" id="IPR039426">
    <property type="entry name" value="TonB-dep_rcpt-like"/>
</dbReference>
<dbReference type="EMBL" id="FNRP01000001">
    <property type="protein sequence ID" value="SDZ98228.1"/>
    <property type="molecule type" value="Genomic_DNA"/>
</dbReference>
<dbReference type="NCBIfam" id="TIGR04057">
    <property type="entry name" value="SusC_RagA_signa"/>
    <property type="match status" value="1"/>
</dbReference>
<dbReference type="RefSeq" id="WP_055234384.1">
    <property type="nucleotide sequence ID" value="NZ_CP042282.1"/>
</dbReference>
<dbReference type="EMBL" id="QROC01000001">
    <property type="protein sequence ID" value="RHL01604.1"/>
    <property type="molecule type" value="Genomic_DNA"/>
</dbReference>
<dbReference type="PROSITE" id="PS00018">
    <property type="entry name" value="EF_HAND_1"/>
    <property type="match status" value="1"/>
</dbReference>
<comment type="similarity">
    <text evidence="4">Belongs to the TonB-dependent receptor family.</text>
</comment>
<reference evidence="6 9" key="2">
    <citation type="submission" date="2018-08" db="EMBL/GenBank/DDBJ databases">
        <title>A genome reference for cultivated species of the human gut microbiota.</title>
        <authorList>
            <person name="Zou Y."/>
            <person name="Xue W."/>
            <person name="Luo G."/>
        </authorList>
    </citation>
    <scope>NUCLEOTIDE SEQUENCE [LARGE SCALE GENOMIC DNA]</scope>
    <source>
        <strain evidence="6 9">AF39-6AC</strain>
    </source>
</reference>
<evidence type="ECO:0000256" key="3">
    <source>
        <dbReference type="ARBA" id="ARBA00023237"/>
    </source>
</evidence>
<evidence type="ECO:0000313" key="6">
    <source>
        <dbReference type="EMBL" id="RHL01604.1"/>
    </source>
</evidence>
<keyword evidence="3 4" id="KW-0998">Cell outer membrane</keyword>
<dbReference type="InterPro" id="IPR037066">
    <property type="entry name" value="Plug_dom_sf"/>
</dbReference>
<dbReference type="GO" id="GO:0009279">
    <property type="term" value="C:cell outer membrane"/>
    <property type="evidence" value="ECO:0007669"/>
    <property type="project" value="UniProtKB-SubCell"/>
</dbReference>
<dbReference type="SUPFAM" id="SSF49464">
    <property type="entry name" value="Carboxypeptidase regulatory domain-like"/>
    <property type="match status" value="1"/>
</dbReference>
<feature type="domain" description="Secretin/TonB short N-terminal" evidence="5">
    <location>
        <begin position="67"/>
        <end position="119"/>
    </location>
</feature>
<dbReference type="Gene3D" id="2.170.130.10">
    <property type="entry name" value="TonB-dependent receptor, plug domain"/>
    <property type="match status" value="1"/>
</dbReference>